<sequence>MARHKTQAYSEEFRREAVRLSDLPDKTATSVAQELGIHPNQIYNWRAQFNRLSDKQFNSLNGVDYSKDESEKVRQLKRELDTLKKENEFLKKAAAYFAKQQE</sequence>
<dbReference type="AlphaFoldDB" id="A0A1H4FWQ0"/>
<feature type="coiled-coil region" evidence="2">
    <location>
        <begin position="66"/>
        <end position="93"/>
    </location>
</feature>
<protein>
    <submittedName>
        <fullName evidence="3">Transposase</fullName>
    </submittedName>
</protein>
<reference evidence="3 4" key="1">
    <citation type="submission" date="2016-10" db="EMBL/GenBank/DDBJ databases">
        <authorList>
            <person name="de Groot N.N."/>
        </authorList>
    </citation>
    <scope>NUCLEOTIDE SEQUENCE [LARGE SCALE GENOMIC DNA]</scope>
    <source>
        <strain evidence="3 4">CGMCC 1.3430</strain>
    </source>
</reference>
<comment type="similarity">
    <text evidence="1">Belongs to the transposase 8 family.</text>
</comment>
<dbReference type="InterPro" id="IPR009057">
    <property type="entry name" value="Homeodomain-like_sf"/>
</dbReference>
<evidence type="ECO:0000313" key="3">
    <source>
        <dbReference type="EMBL" id="SEB01734.1"/>
    </source>
</evidence>
<dbReference type="SUPFAM" id="SSF46689">
    <property type="entry name" value="Homeodomain-like"/>
    <property type="match status" value="1"/>
</dbReference>
<evidence type="ECO:0000256" key="2">
    <source>
        <dbReference type="SAM" id="Coils"/>
    </source>
</evidence>
<evidence type="ECO:0000256" key="1">
    <source>
        <dbReference type="ARBA" id="ARBA00009964"/>
    </source>
</evidence>
<accession>A0A1H4FWQ0</accession>
<keyword evidence="2" id="KW-0175">Coiled coil</keyword>
<dbReference type="STRING" id="152573.SAMN04488051_1142"/>
<evidence type="ECO:0000313" key="4">
    <source>
        <dbReference type="Proteomes" id="UP000198773"/>
    </source>
</evidence>
<dbReference type="Pfam" id="PF01527">
    <property type="entry name" value="HTH_Tnp_1"/>
    <property type="match status" value="1"/>
</dbReference>
<dbReference type="PANTHER" id="PTHR33215">
    <property type="entry name" value="PROTEIN DISTAL ANTENNA"/>
    <property type="match status" value="1"/>
</dbReference>
<dbReference type="RefSeq" id="WP_216351835.1">
    <property type="nucleotide sequence ID" value="NZ_FNRM01000014.1"/>
</dbReference>
<dbReference type="GO" id="GO:0004803">
    <property type="term" value="F:transposase activity"/>
    <property type="evidence" value="ECO:0007669"/>
    <property type="project" value="InterPro"/>
</dbReference>
<dbReference type="EMBL" id="FNRM01000014">
    <property type="protein sequence ID" value="SEB01734.1"/>
    <property type="molecule type" value="Genomic_DNA"/>
</dbReference>
<dbReference type="Gene3D" id="1.10.10.60">
    <property type="entry name" value="Homeodomain-like"/>
    <property type="match status" value="1"/>
</dbReference>
<dbReference type="Proteomes" id="UP000198773">
    <property type="component" value="Unassembled WGS sequence"/>
</dbReference>
<organism evidence="3 4">
    <name type="scientific">Alkalimonas amylolytica</name>
    <dbReference type="NCBI Taxonomy" id="152573"/>
    <lineage>
        <taxon>Bacteria</taxon>
        <taxon>Pseudomonadati</taxon>
        <taxon>Pseudomonadota</taxon>
        <taxon>Gammaproteobacteria</taxon>
        <taxon>Alkalimonas</taxon>
    </lineage>
</organism>
<dbReference type="PANTHER" id="PTHR33215:SF13">
    <property type="entry name" value="PROTEIN DISTAL ANTENNA"/>
    <property type="match status" value="1"/>
</dbReference>
<keyword evidence="4" id="KW-1185">Reference proteome</keyword>
<dbReference type="InterPro" id="IPR051839">
    <property type="entry name" value="RD_transcriptional_regulator"/>
</dbReference>
<proteinExistence type="inferred from homology"/>
<gene>
    <name evidence="3" type="ORF">SAMN04488051_1142</name>
</gene>
<name>A0A1H4FWQ0_ALKAM</name>
<dbReference type="GO" id="GO:0006313">
    <property type="term" value="P:DNA transposition"/>
    <property type="evidence" value="ECO:0007669"/>
    <property type="project" value="InterPro"/>
</dbReference>
<dbReference type="InterPro" id="IPR002514">
    <property type="entry name" value="Transposase_8"/>
</dbReference>
<dbReference type="GO" id="GO:0003677">
    <property type="term" value="F:DNA binding"/>
    <property type="evidence" value="ECO:0007669"/>
    <property type="project" value="InterPro"/>
</dbReference>